<evidence type="ECO:0000256" key="9">
    <source>
        <dbReference type="ARBA" id="ARBA00023004"/>
    </source>
</evidence>
<keyword evidence="6" id="KW-0479">Metal-binding</keyword>
<dbReference type="Pfam" id="PF03167">
    <property type="entry name" value="UDG"/>
    <property type="match status" value="1"/>
</dbReference>
<keyword evidence="5" id="KW-0004">4Fe-4S</keyword>
<evidence type="ECO:0000313" key="14">
    <source>
        <dbReference type="Proteomes" id="UP000231388"/>
    </source>
</evidence>
<dbReference type="GO" id="GO:0006281">
    <property type="term" value="P:DNA repair"/>
    <property type="evidence" value="ECO:0007669"/>
    <property type="project" value="UniProtKB-KW"/>
</dbReference>
<dbReference type="SMART" id="SM00987">
    <property type="entry name" value="UreE_C"/>
    <property type="match status" value="1"/>
</dbReference>
<dbReference type="GO" id="GO:0051539">
    <property type="term" value="F:4 iron, 4 sulfur cluster binding"/>
    <property type="evidence" value="ECO:0007669"/>
    <property type="project" value="UniProtKB-KW"/>
</dbReference>
<dbReference type="InterPro" id="IPR005273">
    <property type="entry name" value="Ura-DNA_glyco_family4"/>
</dbReference>
<keyword evidence="7" id="KW-0227">DNA damage</keyword>
<comment type="catalytic activity">
    <reaction evidence="1">
        <text>Hydrolyzes single-stranded DNA or mismatched double-stranded DNA and polynucleotides, releasing free uracil.</text>
        <dbReference type="EC" id="3.2.2.27"/>
    </reaction>
</comment>
<dbReference type="InterPro" id="IPR036895">
    <property type="entry name" value="Uracil-DNA_glycosylase-like_sf"/>
</dbReference>
<dbReference type="CDD" id="cd10030">
    <property type="entry name" value="UDG-F4_TTUDGA_SPO1dp_like"/>
    <property type="match status" value="1"/>
</dbReference>
<dbReference type="GO" id="GO:0046872">
    <property type="term" value="F:metal ion binding"/>
    <property type="evidence" value="ECO:0007669"/>
    <property type="project" value="UniProtKB-KW"/>
</dbReference>
<dbReference type="Gene3D" id="3.40.470.10">
    <property type="entry name" value="Uracil-DNA glycosylase-like domain"/>
    <property type="match status" value="1"/>
</dbReference>
<sequence length="207" mass="23460">MTDEELLSKLEKAIKTCRKCRLYKNATNAVPGHGNSKAKIAFVGEAPGYNEDQQGLPFVGRAGKLLNSMLDMIKIQREDVWVGNIIKHRPPENRDPMKDEVRLCSGFLEEQLKIIKPKIIVTLGRIALEYFVKEAKISKYHGFPISYKGRVFFPLYHPAAALRNGNIENILREDFKNLPKVVKGEIAVVDLGKEYTKEKAEGQISFM</sequence>
<organism evidence="13 14">
    <name type="scientific">candidate division WWE3 bacterium CG23_combo_of_CG06-09_8_20_14_all_40_14</name>
    <dbReference type="NCBI Taxonomy" id="1975095"/>
    <lineage>
        <taxon>Bacteria</taxon>
        <taxon>Katanobacteria</taxon>
    </lineage>
</organism>
<comment type="caution">
    <text evidence="13">The sequence shown here is derived from an EMBL/GenBank/DDBJ whole genome shotgun (WGS) entry which is preliminary data.</text>
</comment>
<evidence type="ECO:0000256" key="3">
    <source>
        <dbReference type="ARBA" id="ARBA00012030"/>
    </source>
</evidence>
<feature type="domain" description="Uracil-DNA glycosylase-like" evidence="12">
    <location>
        <begin position="31"/>
        <end position="176"/>
    </location>
</feature>
<evidence type="ECO:0000256" key="2">
    <source>
        <dbReference type="ARBA" id="ARBA00006521"/>
    </source>
</evidence>
<keyword evidence="11" id="KW-0234">DNA repair</keyword>
<evidence type="ECO:0000259" key="12">
    <source>
        <dbReference type="SMART" id="SM00986"/>
    </source>
</evidence>
<evidence type="ECO:0000256" key="6">
    <source>
        <dbReference type="ARBA" id="ARBA00022723"/>
    </source>
</evidence>
<dbReference type="GO" id="GO:0004844">
    <property type="term" value="F:uracil DNA N-glycosylase activity"/>
    <property type="evidence" value="ECO:0007669"/>
    <property type="project" value="UniProtKB-EC"/>
</dbReference>
<evidence type="ECO:0000256" key="10">
    <source>
        <dbReference type="ARBA" id="ARBA00023014"/>
    </source>
</evidence>
<reference evidence="13 14" key="1">
    <citation type="submission" date="2017-09" db="EMBL/GenBank/DDBJ databases">
        <title>Depth-based differentiation of microbial function through sediment-hosted aquifers and enrichment of novel symbionts in the deep terrestrial subsurface.</title>
        <authorList>
            <person name="Probst A.J."/>
            <person name="Ladd B."/>
            <person name="Jarett J.K."/>
            <person name="Geller-Mcgrath D.E."/>
            <person name="Sieber C.M."/>
            <person name="Emerson J.B."/>
            <person name="Anantharaman K."/>
            <person name="Thomas B.C."/>
            <person name="Malmstrom R."/>
            <person name="Stieglmeier M."/>
            <person name="Klingl A."/>
            <person name="Woyke T."/>
            <person name="Ryan C.M."/>
            <person name="Banfield J.F."/>
        </authorList>
    </citation>
    <scope>NUCLEOTIDE SEQUENCE [LARGE SCALE GENOMIC DNA]</scope>
    <source>
        <strain evidence="13">CG23_combo_of_CG06-09_8_20_14_all_40_14</strain>
    </source>
</reference>
<evidence type="ECO:0000256" key="7">
    <source>
        <dbReference type="ARBA" id="ARBA00022763"/>
    </source>
</evidence>
<dbReference type="PANTHER" id="PTHR33693">
    <property type="entry name" value="TYPE-5 URACIL-DNA GLYCOSYLASE"/>
    <property type="match status" value="1"/>
</dbReference>
<keyword evidence="9" id="KW-0408">Iron</keyword>
<evidence type="ECO:0000256" key="5">
    <source>
        <dbReference type="ARBA" id="ARBA00022485"/>
    </source>
</evidence>
<dbReference type="NCBIfam" id="TIGR00758">
    <property type="entry name" value="UDG_fam4"/>
    <property type="match status" value="1"/>
</dbReference>
<gene>
    <name evidence="13" type="ORF">COX53_02985</name>
</gene>
<proteinExistence type="inferred from homology"/>
<dbReference type="Proteomes" id="UP000231388">
    <property type="component" value="Unassembled WGS sequence"/>
</dbReference>
<keyword evidence="10" id="KW-0411">Iron-sulfur</keyword>
<evidence type="ECO:0000313" key="13">
    <source>
        <dbReference type="EMBL" id="PIP04345.1"/>
    </source>
</evidence>
<dbReference type="EC" id="3.2.2.27" evidence="3"/>
<dbReference type="SMART" id="SM00986">
    <property type="entry name" value="UDG"/>
    <property type="match status" value="1"/>
</dbReference>
<evidence type="ECO:0000256" key="1">
    <source>
        <dbReference type="ARBA" id="ARBA00001400"/>
    </source>
</evidence>
<protein>
    <recommendedName>
        <fullName evidence="4">Type-4 uracil-DNA glycosylase</fullName>
        <ecNumber evidence="3">3.2.2.27</ecNumber>
    </recommendedName>
</protein>
<evidence type="ECO:0000256" key="4">
    <source>
        <dbReference type="ARBA" id="ARBA00019403"/>
    </source>
</evidence>
<accession>A0A2G9XBI4</accession>
<dbReference type="EMBL" id="PCQY01000035">
    <property type="protein sequence ID" value="PIP04345.1"/>
    <property type="molecule type" value="Genomic_DNA"/>
</dbReference>
<dbReference type="InterPro" id="IPR051536">
    <property type="entry name" value="UDG_Type-4/5"/>
</dbReference>
<evidence type="ECO:0000256" key="8">
    <source>
        <dbReference type="ARBA" id="ARBA00022801"/>
    </source>
</evidence>
<name>A0A2G9XBI4_UNCKA</name>
<dbReference type="AlphaFoldDB" id="A0A2G9XBI4"/>
<dbReference type="InterPro" id="IPR005122">
    <property type="entry name" value="Uracil-DNA_glycosylase-like"/>
</dbReference>
<keyword evidence="8" id="KW-0378">Hydrolase</keyword>
<dbReference type="PANTHER" id="PTHR33693:SF1">
    <property type="entry name" value="TYPE-4 URACIL-DNA GLYCOSYLASE"/>
    <property type="match status" value="1"/>
</dbReference>
<evidence type="ECO:0000256" key="11">
    <source>
        <dbReference type="ARBA" id="ARBA00023204"/>
    </source>
</evidence>
<comment type="similarity">
    <text evidence="2">Belongs to the uracil-DNA glycosylase (UDG) superfamily. Type 4 (UDGa) family.</text>
</comment>
<dbReference type="SUPFAM" id="SSF52141">
    <property type="entry name" value="Uracil-DNA glycosylase-like"/>
    <property type="match status" value="1"/>
</dbReference>